<protein>
    <submittedName>
        <fullName evidence="2">Methyltransferase</fullName>
    </submittedName>
</protein>
<keyword evidence="2" id="KW-0489">Methyltransferase</keyword>
<dbReference type="Pfam" id="PF08241">
    <property type="entry name" value="Methyltransf_11"/>
    <property type="match status" value="1"/>
</dbReference>
<dbReference type="GO" id="GO:0008757">
    <property type="term" value="F:S-adenosylmethionine-dependent methyltransferase activity"/>
    <property type="evidence" value="ECO:0007669"/>
    <property type="project" value="InterPro"/>
</dbReference>
<dbReference type="CDD" id="cd02440">
    <property type="entry name" value="AdoMet_MTases"/>
    <property type="match status" value="1"/>
</dbReference>
<comment type="caution">
    <text evidence="2">The sequence shown here is derived from an EMBL/GenBank/DDBJ whole genome shotgun (WGS) entry which is preliminary data.</text>
</comment>
<gene>
    <name evidence="2" type="ORF">COY98_00225</name>
</gene>
<dbReference type="Gene3D" id="3.40.50.150">
    <property type="entry name" value="Vaccinia Virus protein VP39"/>
    <property type="match status" value="1"/>
</dbReference>
<organism evidence="2 3">
    <name type="scientific">Candidatus Yonathbacteria bacterium CG_4_10_14_0_8_um_filter_43_17</name>
    <dbReference type="NCBI Taxonomy" id="1975099"/>
    <lineage>
        <taxon>Bacteria</taxon>
        <taxon>Candidatus Yonathiibacteriota</taxon>
    </lineage>
</organism>
<evidence type="ECO:0000259" key="1">
    <source>
        <dbReference type="Pfam" id="PF08241"/>
    </source>
</evidence>
<sequence>MKNILKKYPIIFNFLRRVYKIVYRNILKNKSIYFLFPSVKPISDIYGFDRGKPLDRCYIEKFLEENSNDILGDCLELLNDEYTKRYGGSRVTKSVILDIEKENQKATLISDLRNLAGVADNSFDCIILTQVLQFIDDLDASILECYRVLKPGGVLLATLPSISRIDCTSGEVGDYWRFTTASARFLFEKKFKKENIVVDSKGNAGAGIYFYAGMSEEDTPKKFFQANDRNFPLIVTVKAIK</sequence>
<evidence type="ECO:0000313" key="2">
    <source>
        <dbReference type="EMBL" id="PIY58808.1"/>
    </source>
</evidence>
<dbReference type="InterPro" id="IPR029063">
    <property type="entry name" value="SAM-dependent_MTases_sf"/>
</dbReference>
<dbReference type="Proteomes" id="UP000230732">
    <property type="component" value="Unassembled WGS sequence"/>
</dbReference>
<dbReference type="EMBL" id="PFKX01000005">
    <property type="protein sequence ID" value="PIY58808.1"/>
    <property type="molecule type" value="Genomic_DNA"/>
</dbReference>
<dbReference type="InterPro" id="IPR013216">
    <property type="entry name" value="Methyltransf_11"/>
</dbReference>
<dbReference type="GO" id="GO:0032259">
    <property type="term" value="P:methylation"/>
    <property type="evidence" value="ECO:0007669"/>
    <property type="project" value="UniProtKB-KW"/>
</dbReference>
<proteinExistence type="predicted"/>
<dbReference type="AlphaFoldDB" id="A0A2M7Q5V2"/>
<reference evidence="3" key="1">
    <citation type="submission" date="2017-09" db="EMBL/GenBank/DDBJ databases">
        <title>Depth-based differentiation of microbial function through sediment-hosted aquifers and enrichment of novel symbionts in the deep terrestrial subsurface.</title>
        <authorList>
            <person name="Probst A.J."/>
            <person name="Ladd B."/>
            <person name="Jarett J.K."/>
            <person name="Geller-Mcgrath D.E."/>
            <person name="Sieber C.M.K."/>
            <person name="Emerson J.B."/>
            <person name="Anantharaman K."/>
            <person name="Thomas B.C."/>
            <person name="Malmstrom R."/>
            <person name="Stieglmeier M."/>
            <person name="Klingl A."/>
            <person name="Woyke T."/>
            <person name="Ryan C.M."/>
            <person name="Banfield J.F."/>
        </authorList>
    </citation>
    <scope>NUCLEOTIDE SEQUENCE [LARGE SCALE GENOMIC DNA]</scope>
</reference>
<accession>A0A2M7Q5V2</accession>
<feature type="domain" description="Methyltransferase type 11" evidence="1">
    <location>
        <begin position="99"/>
        <end position="156"/>
    </location>
</feature>
<keyword evidence="2" id="KW-0808">Transferase</keyword>
<evidence type="ECO:0000313" key="3">
    <source>
        <dbReference type="Proteomes" id="UP000230732"/>
    </source>
</evidence>
<name>A0A2M7Q5V2_9BACT</name>
<dbReference type="SUPFAM" id="SSF53335">
    <property type="entry name" value="S-adenosyl-L-methionine-dependent methyltransferases"/>
    <property type="match status" value="1"/>
</dbReference>